<proteinExistence type="inferred from homology"/>
<dbReference type="PROSITE" id="PS50106">
    <property type="entry name" value="PDZ"/>
    <property type="match status" value="1"/>
</dbReference>
<accession>A0AAW2I7M2</accession>
<dbReference type="Gene3D" id="2.30.42.10">
    <property type="match status" value="1"/>
</dbReference>
<keyword evidence="3" id="KW-0720">Serine protease</keyword>
<dbReference type="InterPro" id="IPR036034">
    <property type="entry name" value="PDZ_sf"/>
</dbReference>
<evidence type="ECO:0000259" key="4">
    <source>
        <dbReference type="PROSITE" id="PS50106"/>
    </source>
</evidence>
<comment type="subcellular location">
    <subcellularLocation>
        <location evidence="1">Membrane</location>
        <topology evidence="1">Single-pass membrane protein</topology>
    </subcellularLocation>
</comment>
<dbReference type="InterPro" id="IPR041489">
    <property type="entry name" value="PDZ_6"/>
</dbReference>
<reference evidence="5" key="1">
    <citation type="journal article" date="2024" name="Gigascience">
        <title>Chromosome-level genome of the poultry shaft louse Menopon gallinae provides insight into the host-switching and adaptive evolution of parasitic lice.</title>
        <authorList>
            <person name="Xu Y."/>
            <person name="Ma L."/>
            <person name="Liu S."/>
            <person name="Liang Y."/>
            <person name="Liu Q."/>
            <person name="He Z."/>
            <person name="Tian L."/>
            <person name="Duan Y."/>
            <person name="Cai W."/>
            <person name="Li H."/>
            <person name="Song F."/>
        </authorList>
    </citation>
    <scope>NUCLEOTIDE SEQUENCE</scope>
    <source>
        <strain evidence="5">Cailab_2023a</strain>
    </source>
</reference>
<dbReference type="EMBL" id="JARGDH010000002">
    <property type="protein sequence ID" value="KAL0277465.1"/>
    <property type="molecule type" value="Genomic_DNA"/>
</dbReference>
<dbReference type="PANTHER" id="PTHR22939">
    <property type="entry name" value="SERINE PROTEASE FAMILY S1C HTRA-RELATED"/>
    <property type="match status" value="1"/>
</dbReference>
<evidence type="ECO:0000256" key="3">
    <source>
        <dbReference type="ARBA" id="ARBA00022825"/>
    </source>
</evidence>
<evidence type="ECO:0000256" key="1">
    <source>
        <dbReference type="ARBA" id="ARBA00004167"/>
    </source>
</evidence>
<dbReference type="PANTHER" id="PTHR22939:SF129">
    <property type="entry name" value="SERINE PROTEASE HTRA2, MITOCHONDRIAL"/>
    <property type="match status" value="1"/>
</dbReference>
<dbReference type="GO" id="GO:0006508">
    <property type="term" value="P:proteolysis"/>
    <property type="evidence" value="ECO:0007669"/>
    <property type="project" value="TreeGrafter"/>
</dbReference>
<sequence length="115" mass="12735">MMVMGEMIISVLSVPDFTLGVATVTLNPSLIEDLAQKGMYLPKYITGGLLIHNITEDSVAQMNGLQPGDVIFEVEGKPIKDLPQFLKMLSMKGKLRVRIYRSGGVFNVILVARRR</sequence>
<dbReference type="GO" id="GO:0016020">
    <property type="term" value="C:membrane"/>
    <property type="evidence" value="ECO:0007669"/>
    <property type="project" value="UniProtKB-SubCell"/>
</dbReference>
<gene>
    <name evidence="5" type="ORF">PYX00_004731</name>
</gene>
<dbReference type="SUPFAM" id="SSF50156">
    <property type="entry name" value="PDZ domain-like"/>
    <property type="match status" value="1"/>
</dbReference>
<keyword evidence="3" id="KW-0645">Protease</keyword>
<feature type="domain" description="PDZ" evidence="4">
    <location>
        <begin position="45"/>
        <end position="82"/>
    </location>
</feature>
<dbReference type="InterPro" id="IPR001478">
    <property type="entry name" value="PDZ"/>
</dbReference>
<comment type="similarity">
    <text evidence="2">Belongs to the peptidase S1C family.</text>
</comment>
<name>A0AAW2I7M2_9NEOP</name>
<dbReference type="Pfam" id="PF17820">
    <property type="entry name" value="PDZ_6"/>
    <property type="match status" value="1"/>
</dbReference>
<dbReference type="GO" id="GO:0004252">
    <property type="term" value="F:serine-type endopeptidase activity"/>
    <property type="evidence" value="ECO:0007669"/>
    <property type="project" value="TreeGrafter"/>
</dbReference>
<evidence type="ECO:0000313" key="5">
    <source>
        <dbReference type="EMBL" id="KAL0277465.1"/>
    </source>
</evidence>
<dbReference type="AlphaFoldDB" id="A0AAW2I7M2"/>
<evidence type="ECO:0000256" key="2">
    <source>
        <dbReference type="ARBA" id="ARBA00010541"/>
    </source>
</evidence>
<keyword evidence="3" id="KW-0378">Hydrolase</keyword>
<dbReference type="SMART" id="SM00228">
    <property type="entry name" value="PDZ"/>
    <property type="match status" value="1"/>
</dbReference>
<organism evidence="5">
    <name type="scientific">Menopon gallinae</name>
    <name type="common">poultry shaft louse</name>
    <dbReference type="NCBI Taxonomy" id="328185"/>
    <lineage>
        <taxon>Eukaryota</taxon>
        <taxon>Metazoa</taxon>
        <taxon>Ecdysozoa</taxon>
        <taxon>Arthropoda</taxon>
        <taxon>Hexapoda</taxon>
        <taxon>Insecta</taxon>
        <taxon>Pterygota</taxon>
        <taxon>Neoptera</taxon>
        <taxon>Paraneoptera</taxon>
        <taxon>Psocodea</taxon>
        <taxon>Troctomorpha</taxon>
        <taxon>Phthiraptera</taxon>
        <taxon>Amblycera</taxon>
        <taxon>Menoponidae</taxon>
        <taxon>Menopon</taxon>
    </lineage>
</organism>
<protein>
    <recommendedName>
        <fullName evidence="4">PDZ domain-containing protein</fullName>
    </recommendedName>
</protein>
<comment type="caution">
    <text evidence="5">The sequence shown here is derived from an EMBL/GenBank/DDBJ whole genome shotgun (WGS) entry which is preliminary data.</text>
</comment>